<keyword evidence="3" id="KW-1185">Reference proteome</keyword>
<dbReference type="InterPro" id="IPR001810">
    <property type="entry name" value="F-box_dom"/>
</dbReference>
<reference evidence="2 3" key="1">
    <citation type="journal article" date="2009" name="Proc. Natl. Acad. Sci. U.S.A.">
        <title>Giant Marseillevirus highlights the role of amoebae as a melting pot in emergence of chimeric microorganisms.</title>
        <authorList>
            <person name="Boyer M."/>
            <person name="Yutin N."/>
            <person name="Pagnier I."/>
            <person name="Barrassi L."/>
            <person name="Fournous G."/>
            <person name="Espinosa L."/>
            <person name="Robert C."/>
            <person name="Azza S."/>
            <person name="Sun S."/>
            <person name="Rossmann M.G."/>
            <person name="Suzan-Monti M."/>
            <person name="La Scola B."/>
            <person name="Koonin E.V."/>
            <person name="Raoult D."/>
        </authorList>
    </citation>
    <scope>NUCLEOTIDE SEQUENCE [LARGE SCALE GENOMIC DNA]</scope>
    <source>
        <strain evidence="2 3">T19</strain>
    </source>
</reference>
<organismHost>
    <name type="scientific">Acanthamoeba</name>
    <dbReference type="NCBI Taxonomy" id="5754"/>
</organismHost>
<proteinExistence type="predicted"/>
<dbReference type="GeneID" id="8746531"/>
<dbReference type="Proteomes" id="UP000029780">
    <property type="component" value="Segment"/>
</dbReference>
<protein>
    <recommendedName>
        <fullName evidence="1">F-box domain-containing protein</fullName>
    </recommendedName>
</protein>
<name>D2XAU0_GBMV</name>
<dbReference type="KEGG" id="vg:8746531"/>
<evidence type="ECO:0000313" key="2">
    <source>
        <dbReference type="EMBL" id="ADB04067.1"/>
    </source>
</evidence>
<dbReference type="RefSeq" id="YP_003407029.1">
    <property type="nucleotide sequence ID" value="NC_013756.1"/>
</dbReference>
<dbReference type="SUPFAM" id="SSF81383">
    <property type="entry name" value="F-box domain"/>
    <property type="match status" value="1"/>
</dbReference>
<evidence type="ECO:0000259" key="1">
    <source>
        <dbReference type="PROSITE" id="PS50181"/>
    </source>
</evidence>
<feature type="domain" description="F-box" evidence="1">
    <location>
        <begin position="1"/>
        <end position="49"/>
    </location>
</feature>
<gene>
    <name evidence="2" type="ORF">MAR_ORF294</name>
</gene>
<organism evidence="2 3">
    <name type="scientific">Marseillevirus marseillevirus</name>
    <name type="common">GBM</name>
    <dbReference type="NCBI Taxonomy" id="694581"/>
    <lineage>
        <taxon>Viruses</taxon>
        <taxon>Varidnaviria</taxon>
        <taxon>Bamfordvirae</taxon>
        <taxon>Nucleocytoviricota</taxon>
        <taxon>Megaviricetes</taxon>
        <taxon>Pimascovirales</taxon>
        <taxon>Pimascovirales incertae sedis</taxon>
        <taxon>Marseilleviridae</taxon>
        <taxon>Marseillevirus</taxon>
        <taxon>Marseillevirus massiliense</taxon>
    </lineage>
</organism>
<evidence type="ECO:0000313" key="3">
    <source>
        <dbReference type="Proteomes" id="UP000029780"/>
    </source>
</evidence>
<sequence>MLDKLPVDNITQILGYLKMRDLASVDRSSKRLWFVCAQLFLRNKKYQKRKGFLDSVLPHIKYGRRWSSPERIEALKRVSRRRNYRKTPFEFPENERILKERKQKRKLAEKALEQLFLDEPENKQKHLRQLRSCRYGEEHEEMNSVVLQAWNLVLGAYDEDAEEPCLWVDDMLLWKDFEESSSDSD</sequence>
<dbReference type="InterPro" id="IPR036047">
    <property type="entry name" value="F-box-like_dom_sf"/>
</dbReference>
<dbReference type="EMBL" id="GU071086">
    <property type="protein sequence ID" value="ADB04067.1"/>
    <property type="molecule type" value="Genomic_DNA"/>
</dbReference>
<accession>D2XAU0</accession>
<dbReference type="PROSITE" id="PS50181">
    <property type="entry name" value="FBOX"/>
    <property type="match status" value="1"/>
</dbReference>
<dbReference type="OrthoDB" id="25082at10239"/>